<keyword evidence="3" id="KW-1185">Reference proteome</keyword>
<proteinExistence type="predicted"/>
<evidence type="ECO:0000256" key="1">
    <source>
        <dbReference type="SAM" id="SignalP"/>
    </source>
</evidence>
<dbReference type="Proteomes" id="UP000298656">
    <property type="component" value="Chromosome 3"/>
</dbReference>
<dbReference type="AlphaFoldDB" id="A0A4P8J3M2"/>
<dbReference type="OrthoDB" id="8657429at2"/>
<sequence>MNVINKGLLIIAVMDFALSACAPEVPVQQAKLMAADNQHLVAVLVVKQDAIVHLASGYERRIAAQSRWRSAGTLPQGQVLRPVGTVFTIEGRQVHEAWLVVAGEELVGFYLPGESHFSPLDKPVVISLGDLE</sequence>
<dbReference type="EMBL" id="CP040079">
    <property type="protein sequence ID" value="QCP55145.1"/>
    <property type="molecule type" value="Genomic_DNA"/>
</dbReference>
<keyword evidence="1" id="KW-0732">Signal</keyword>
<feature type="signal peptide" evidence="1">
    <location>
        <begin position="1"/>
        <end position="22"/>
    </location>
</feature>
<protein>
    <recommendedName>
        <fullName evidence="4">Lipoprotein</fullName>
    </recommendedName>
</protein>
<gene>
    <name evidence="2" type="ORF">FAZ95_38775</name>
</gene>
<name>A0A4P8J3M2_9BURK</name>
<evidence type="ECO:0008006" key="4">
    <source>
        <dbReference type="Google" id="ProtNLM"/>
    </source>
</evidence>
<organism evidence="2 3">
    <name type="scientific">Trinickia violacea</name>
    <dbReference type="NCBI Taxonomy" id="2571746"/>
    <lineage>
        <taxon>Bacteria</taxon>
        <taxon>Pseudomonadati</taxon>
        <taxon>Pseudomonadota</taxon>
        <taxon>Betaproteobacteria</taxon>
        <taxon>Burkholderiales</taxon>
        <taxon>Burkholderiaceae</taxon>
        <taxon>Trinickia</taxon>
    </lineage>
</organism>
<evidence type="ECO:0000313" key="3">
    <source>
        <dbReference type="Proteomes" id="UP000298656"/>
    </source>
</evidence>
<accession>A0A4P8J3M2</accession>
<dbReference type="KEGG" id="tvl:FAZ95_38775"/>
<reference evidence="2 3" key="1">
    <citation type="submission" date="2019-05" db="EMBL/GenBank/DDBJ databases">
        <title>Burkholderia sp. DHOD12, isolated from subtropical forest soil.</title>
        <authorList>
            <person name="Gao Z.-H."/>
            <person name="Qiu L.-H."/>
        </authorList>
    </citation>
    <scope>NUCLEOTIDE SEQUENCE [LARGE SCALE GENOMIC DNA]</scope>
    <source>
        <strain evidence="2 3">DHOD12</strain>
    </source>
</reference>
<feature type="chain" id="PRO_5021008764" description="Lipoprotein" evidence="1">
    <location>
        <begin position="23"/>
        <end position="132"/>
    </location>
</feature>
<evidence type="ECO:0000313" key="2">
    <source>
        <dbReference type="EMBL" id="QCP55145.1"/>
    </source>
</evidence>